<reference evidence="2" key="1">
    <citation type="submission" date="2020-04" db="EMBL/GenBank/DDBJ databases">
        <authorList>
            <person name="Alioto T."/>
            <person name="Alioto T."/>
            <person name="Gomez Garrido J."/>
        </authorList>
    </citation>
    <scope>NUCLEOTIDE SEQUENCE</scope>
    <source>
        <strain evidence="2">A484AB</strain>
    </source>
</reference>
<dbReference type="CDD" id="cd00519">
    <property type="entry name" value="Lipase_3"/>
    <property type="match status" value="1"/>
</dbReference>
<keyword evidence="3" id="KW-1185">Reference proteome</keyword>
<sequence>MAFSVSWLCFLLLCLVAFNDAWLFSRRRSRRRISIRITRCDSKRNCVSCTNHKSWSGQPCRWCPRDKKCHAHGAVFTNPCSRSENVVSASACNSIVTPNYDSSLAFKMVYLSALAYADNVAKKIPRATEVASFRLVRQVTKPCEGNAKCSGFVAVSHTERAIAVAFRGSEHFNQIKVQALKILTVPKVRFQAGGKVQKYFNDAFVLIWNDLKNYVYREIRRYRNYKVWVTGHSLGGAIASLSSTVLLYERRTPKNNLFLYTFGQPRVGDYKYALQHDRLVPISFRVNHYRDLVVHLPTCKTLLPGTPCIAYTGGPYHHGKEIYYGNAVMTKTSSYKKCQGLPHNEDLGCSNNPSVWSKCFTSGFKNCINDHLYYFGVNVGNWWKN</sequence>
<proteinExistence type="predicted"/>
<dbReference type="GO" id="GO:0006629">
    <property type="term" value="P:lipid metabolic process"/>
    <property type="evidence" value="ECO:0007669"/>
    <property type="project" value="InterPro"/>
</dbReference>
<dbReference type="SUPFAM" id="SSF53474">
    <property type="entry name" value="alpha/beta-Hydrolases"/>
    <property type="match status" value="1"/>
</dbReference>
<dbReference type="Gene3D" id="3.40.50.1820">
    <property type="entry name" value="alpha/beta hydrolase"/>
    <property type="match status" value="1"/>
</dbReference>
<comment type="caution">
    <text evidence="2">The sequence shown here is derived from an EMBL/GenBank/DDBJ whole genome shotgun (WGS) entry which is preliminary data.</text>
</comment>
<accession>A0A6S7JPX5</accession>
<evidence type="ECO:0000313" key="2">
    <source>
        <dbReference type="EMBL" id="CAB4018542.1"/>
    </source>
</evidence>
<protein>
    <submittedName>
        <fullName evidence="2">Lipase -like</fullName>
    </submittedName>
</protein>
<dbReference type="InterPro" id="IPR002921">
    <property type="entry name" value="Fungal_lipase-type"/>
</dbReference>
<feature type="domain" description="Fungal lipase-type" evidence="1">
    <location>
        <begin position="164"/>
        <end position="300"/>
    </location>
</feature>
<gene>
    <name evidence="2" type="ORF">PACLA_8A052154</name>
</gene>
<dbReference type="Pfam" id="PF01764">
    <property type="entry name" value="Lipase_3"/>
    <property type="match status" value="1"/>
</dbReference>
<dbReference type="Proteomes" id="UP001152795">
    <property type="component" value="Unassembled WGS sequence"/>
</dbReference>
<dbReference type="EMBL" id="CACRXK020010051">
    <property type="protein sequence ID" value="CAB4018542.1"/>
    <property type="molecule type" value="Genomic_DNA"/>
</dbReference>
<dbReference type="InterPro" id="IPR029058">
    <property type="entry name" value="AB_hydrolase_fold"/>
</dbReference>
<dbReference type="OrthoDB" id="5960337at2759"/>
<dbReference type="PANTHER" id="PTHR45908">
    <property type="entry name" value="PROTEIN CBG11750-RELATED"/>
    <property type="match status" value="1"/>
</dbReference>
<organism evidence="2 3">
    <name type="scientific">Paramuricea clavata</name>
    <name type="common">Red gorgonian</name>
    <name type="synonym">Violescent sea-whip</name>
    <dbReference type="NCBI Taxonomy" id="317549"/>
    <lineage>
        <taxon>Eukaryota</taxon>
        <taxon>Metazoa</taxon>
        <taxon>Cnidaria</taxon>
        <taxon>Anthozoa</taxon>
        <taxon>Octocorallia</taxon>
        <taxon>Malacalcyonacea</taxon>
        <taxon>Plexauridae</taxon>
        <taxon>Paramuricea</taxon>
    </lineage>
</organism>
<evidence type="ECO:0000313" key="3">
    <source>
        <dbReference type="Proteomes" id="UP001152795"/>
    </source>
</evidence>
<evidence type="ECO:0000259" key="1">
    <source>
        <dbReference type="Pfam" id="PF01764"/>
    </source>
</evidence>
<dbReference type="AlphaFoldDB" id="A0A6S7JPX5"/>
<name>A0A6S7JPX5_PARCT</name>